<feature type="transmembrane region" description="Helical" evidence="4">
    <location>
        <begin position="87"/>
        <end position="110"/>
    </location>
</feature>
<keyword evidence="1 5" id="KW-0378">Hydrolase</keyword>
<dbReference type="Proteomes" id="UP001519272">
    <property type="component" value="Unassembled WGS sequence"/>
</dbReference>
<gene>
    <name evidence="5" type="ORF">J2Z32_002364</name>
</gene>
<name>A0ABS4FT35_9BACL</name>
<evidence type="ECO:0000313" key="5">
    <source>
        <dbReference type="EMBL" id="MBP1905716.1"/>
    </source>
</evidence>
<dbReference type="InterPro" id="IPR029058">
    <property type="entry name" value="AB_hydrolase_fold"/>
</dbReference>
<keyword evidence="4" id="KW-1133">Transmembrane helix</keyword>
<organism evidence="5 6">
    <name type="scientific">Paenibacillus turicensis</name>
    <dbReference type="NCBI Taxonomy" id="160487"/>
    <lineage>
        <taxon>Bacteria</taxon>
        <taxon>Bacillati</taxon>
        <taxon>Bacillota</taxon>
        <taxon>Bacilli</taxon>
        <taxon>Bacillales</taxon>
        <taxon>Paenibacillaceae</taxon>
        <taxon>Paenibacillus</taxon>
    </lineage>
</organism>
<keyword evidence="4" id="KW-0472">Membrane</keyword>
<keyword evidence="2" id="KW-0442">Lipid degradation</keyword>
<protein>
    <submittedName>
        <fullName evidence="5">Dienelactone hydrolase</fullName>
    </submittedName>
</protein>
<dbReference type="RefSeq" id="WP_210089340.1">
    <property type="nucleotide sequence ID" value="NZ_JAGGKG010000010.1"/>
</dbReference>
<feature type="transmembrane region" description="Helical" evidence="4">
    <location>
        <begin position="31"/>
        <end position="48"/>
    </location>
</feature>
<dbReference type="EMBL" id="JAGGKG010000010">
    <property type="protein sequence ID" value="MBP1905716.1"/>
    <property type="molecule type" value="Genomic_DNA"/>
</dbReference>
<dbReference type="PANTHER" id="PTHR10272">
    <property type="entry name" value="PLATELET-ACTIVATING FACTOR ACETYLHYDROLASE"/>
    <property type="match status" value="1"/>
</dbReference>
<sequence length="452" mass="50971">MKLIEYILLCTTILGWILVLWSGSQLRPLRARIIVAILLVTLLLHIFIENWRLAMIPVYLFSISLMIYSLFKKSKLTSCPPKRIKTILLSFLSLLAGMLCWGIASALPLFQFTKPSGPYSVGVMDYTLTDPDRKFANGAHRQLNVRIWYPASDEGTISATYIPQADLWAKVIRQEYGVFWSLLLNSYRHLELPAQYAAPFYKKSGSLDKLPVVFYLHGNQLGAGFTSTFQALELASQGYIVIALEHPGTAFLSVFDEKSYITFTQAFKGLPDNFNAHNTASLSIIREMQADVQFVLDYLQHIEDNEPNSPFSRVMDFNRIALIGHSFGGAAAAHILTNTSFAKVAINLDGYLYGEYPDKALEETQLKPLLILNGGLEIKGLEETMTGLEKERIIRHRLLGKEGLEVTLPEAGHLSFTDIPLYSPLLKPLAPDIREQHRLINEHTLKFLEQHL</sequence>
<dbReference type="Gene3D" id="3.40.50.1820">
    <property type="entry name" value="alpha/beta hydrolase"/>
    <property type="match status" value="1"/>
</dbReference>
<evidence type="ECO:0000256" key="2">
    <source>
        <dbReference type="ARBA" id="ARBA00022963"/>
    </source>
</evidence>
<dbReference type="GO" id="GO:0016787">
    <property type="term" value="F:hydrolase activity"/>
    <property type="evidence" value="ECO:0007669"/>
    <property type="project" value="UniProtKB-KW"/>
</dbReference>
<dbReference type="PANTHER" id="PTHR10272:SF0">
    <property type="entry name" value="PLATELET-ACTIVATING FACTOR ACETYLHYDROLASE"/>
    <property type="match status" value="1"/>
</dbReference>
<dbReference type="Pfam" id="PF03403">
    <property type="entry name" value="PAF-AH_p_II"/>
    <property type="match status" value="1"/>
</dbReference>
<feature type="transmembrane region" description="Helical" evidence="4">
    <location>
        <begin position="6"/>
        <end position="24"/>
    </location>
</feature>
<keyword evidence="6" id="KW-1185">Reference proteome</keyword>
<accession>A0ABS4FT35</accession>
<comment type="caution">
    <text evidence="5">The sequence shown here is derived from an EMBL/GenBank/DDBJ whole genome shotgun (WGS) entry which is preliminary data.</text>
</comment>
<evidence type="ECO:0000256" key="1">
    <source>
        <dbReference type="ARBA" id="ARBA00022801"/>
    </source>
</evidence>
<keyword evidence="4" id="KW-0812">Transmembrane</keyword>
<reference evidence="5 6" key="1">
    <citation type="submission" date="2021-03" db="EMBL/GenBank/DDBJ databases">
        <title>Genomic Encyclopedia of Type Strains, Phase IV (KMG-IV): sequencing the most valuable type-strain genomes for metagenomic binning, comparative biology and taxonomic classification.</title>
        <authorList>
            <person name="Goeker M."/>
        </authorList>
    </citation>
    <scope>NUCLEOTIDE SEQUENCE [LARGE SCALE GENOMIC DNA]</scope>
    <source>
        <strain evidence="5 6">DSM 14349</strain>
    </source>
</reference>
<evidence type="ECO:0000256" key="3">
    <source>
        <dbReference type="ARBA" id="ARBA00023098"/>
    </source>
</evidence>
<keyword evidence="3" id="KW-0443">Lipid metabolism</keyword>
<evidence type="ECO:0000256" key="4">
    <source>
        <dbReference type="SAM" id="Phobius"/>
    </source>
</evidence>
<dbReference type="SUPFAM" id="SSF53474">
    <property type="entry name" value="alpha/beta-Hydrolases"/>
    <property type="match status" value="1"/>
</dbReference>
<proteinExistence type="predicted"/>
<evidence type="ECO:0000313" key="6">
    <source>
        <dbReference type="Proteomes" id="UP001519272"/>
    </source>
</evidence>
<feature type="transmembrane region" description="Helical" evidence="4">
    <location>
        <begin position="54"/>
        <end position="71"/>
    </location>
</feature>